<keyword evidence="2" id="KW-1133">Transmembrane helix</keyword>
<dbReference type="InterPro" id="IPR050300">
    <property type="entry name" value="GDXG_lipolytic_enzyme"/>
</dbReference>
<proteinExistence type="predicted"/>
<reference evidence="4 5" key="1">
    <citation type="submission" date="2020-04" db="EMBL/GenBank/DDBJ databases">
        <title>Genome sequencing of novel species.</title>
        <authorList>
            <person name="Heo J."/>
            <person name="Kim S.-J."/>
            <person name="Kim J.-S."/>
            <person name="Hong S.-B."/>
            <person name="Kwon S.-W."/>
        </authorList>
    </citation>
    <scope>NUCLEOTIDE SEQUENCE [LARGE SCALE GENOMIC DNA]</scope>
    <source>
        <strain evidence="4 5">F39-2</strain>
    </source>
</reference>
<dbReference type="PANTHER" id="PTHR48081">
    <property type="entry name" value="AB HYDROLASE SUPERFAMILY PROTEIN C4A8.06C"/>
    <property type="match status" value="1"/>
</dbReference>
<dbReference type="SUPFAM" id="SSF53474">
    <property type="entry name" value="alpha/beta-Hydrolases"/>
    <property type="match status" value="1"/>
</dbReference>
<dbReference type="InterPro" id="IPR049492">
    <property type="entry name" value="BD-FAE-like_dom"/>
</dbReference>
<dbReference type="Pfam" id="PF20434">
    <property type="entry name" value="BD-FAE"/>
    <property type="match status" value="1"/>
</dbReference>
<keyword evidence="2" id="KW-0812">Transmembrane</keyword>
<gene>
    <name evidence="4" type="ORF">HH214_14910</name>
</gene>
<keyword evidence="1 4" id="KW-0378">Hydrolase</keyword>
<dbReference type="Proteomes" id="UP000503278">
    <property type="component" value="Chromosome"/>
</dbReference>
<evidence type="ECO:0000313" key="5">
    <source>
        <dbReference type="Proteomes" id="UP000503278"/>
    </source>
</evidence>
<organism evidence="4 5">
    <name type="scientific">Mucilaginibacter robiniae</name>
    <dbReference type="NCBI Taxonomy" id="2728022"/>
    <lineage>
        <taxon>Bacteria</taxon>
        <taxon>Pseudomonadati</taxon>
        <taxon>Bacteroidota</taxon>
        <taxon>Sphingobacteriia</taxon>
        <taxon>Sphingobacteriales</taxon>
        <taxon>Sphingobacteriaceae</taxon>
        <taxon>Mucilaginibacter</taxon>
    </lineage>
</organism>
<dbReference type="RefSeq" id="WP_169608924.1">
    <property type="nucleotide sequence ID" value="NZ_CP051682.1"/>
</dbReference>
<dbReference type="KEGG" id="mrob:HH214_14910"/>
<dbReference type="EMBL" id="CP051682">
    <property type="protein sequence ID" value="QJD97066.1"/>
    <property type="molecule type" value="Genomic_DNA"/>
</dbReference>
<dbReference type="InterPro" id="IPR029058">
    <property type="entry name" value="AB_hydrolase_fold"/>
</dbReference>
<sequence>MLRLILLILLLLVSLLTIFKAPTYHLWLVAIMAGEYSLIFIGATLLLLSAGWWSAHYQTIGTIVGVLALLLFIYPIINAYIIGKQLAANMNKALSSPIQATHFAPFSFTKLFTNVSLQSYKTFTYVSYPDTTLTLDYYKTATTGKRPCVVVIHGGSWSSGDSKQLPQLNSRLVQAGYQVASVNYRLAPKWQSPAPVQDVTAALHYLRQHADELQIDTTQFVLLGRSAGAQIALLAAYTLKQAGIKGIVDFYGPADMVWGYSIPAPKLVMDSRRVMANYLGGFYPAVPQNYQASSPIEFVNSQTVPTLIIHGANDVLVAYEHSRRLDVKLQQNNIPHYWLKLPWATHGFDYHLNGPGGQLSTYAVEHFLQSVTH</sequence>
<name>A0A7L5E9K8_9SPHI</name>
<keyword evidence="5" id="KW-1185">Reference proteome</keyword>
<feature type="transmembrane region" description="Helical" evidence="2">
    <location>
        <begin position="36"/>
        <end position="53"/>
    </location>
</feature>
<feature type="domain" description="BD-FAE-like" evidence="3">
    <location>
        <begin position="137"/>
        <end position="329"/>
    </location>
</feature>
<dbReference type="GO" id="GO:0016787">
    <property type="term" value="F:hydrolase activity"/>
    <property type="evidence" value="ECO:0007669"/>
    <property type="project" value="UniProtKB-KW"/>
</dbReference>
<dbReference type="AlphaFoldDB" id="A0A7L5E9K8"/>
<evidence type="ECO:0000256" key="1">
    <source>
        <dbReference type="ARBA" id="ARBA00022801"/>
    </source>
</evidence>
<keyword evidence="2" id="KW-0472">Membrane</keyword>
<evidence type="ECO:0000256" key="2">
    <source>
        <dbReference type="SAM" id="Phobius"/>
    </source>
</evidence>
<protein>
    <submittedName>
        <fullName evidence="4">Alpha/beta hydrolase</fullName>
    </submittedName>
</protein>
<accession>A0A7L5E9K8</accession>
<dbReference type="PANTHER" id="PTHR48081:SF13">
    <property type="entry name" value="ALPHA_BETA HYDROLASE"/>
    <property type="match status" value="1"/>
</dbReference>
<feature type="transmembrane region" description="Helical" evidence="2">
    <location>
        <begin position="60"/>
        <end position="82"/>
    </location>
</feature>
<dbReference type="Gene3D" id="3.40.50.1820">
    <property type="entry name" value="alpha/beta hydrolase"/>
    <property type="match status" value="1"/>
</dbReference>
<evidence type="ECO:0000313" key="4">
    <source>
        <dbReference type="EMBL" id="QJD97066.1"/>
    </source>
</evidence>
<evidence type="ECO:0000259" key="3">
    <source>
        <dbReference type="Pfam" id="PF20434"/>
    </source>
</evidence>